<sequence>MKVQALSVTALLLVLLSSALALSEALGDHTSTLKGQPGAEGHGEDPRAPGDGGDNLPRQGLVGSHPLAGAWEVMGEASPSSGSPSRALAKPSLGSSEQRPPSKLRRLPRQPSRSRIPGLSHHLKGHGKFNGDTHSCHGIHSRPCQKPSDCSGCLGLYTCKLPAGTCDLKAVSRQRGR</sequence>
<evidence type="ECO:0000256" key="2">
    <source>
        <dbReference type="SAM" id="SignalP"/>
    </source>
</evidence>
<dbReference type="Proteomes" id="UP000233556">
    <property type="component" value="Unassembled WGS sequence"/>
</dbReference>
<name>A0A2I0TQH3_LIMLA</name>
<proteinExistence type="predicted"/>
<dbReference type="OrthoDB" id="9396514at2759"/>
<reference evidence="4" key="2">
    <citation type="submission" date="2017-12" db="EMBL/GenBank/DDBJ databases">
        <title>Genome sequence of the Bar-tailed Godwit (Limosa lapponica baueri).</title>
        <authorList>
            <person name="Lima N.C.B."/>
            <person name="Parody-Merino A.M."/>
            <person name="Battley P.F."/>
            <person name="Fidler A.E."/>
            <person name="Prosdocimi F."/>
        </authorList>
    </citation>
    <scope>NUCLEOTIDE SEQUENCE [LARGE SCALE GENOMIC DNA]</scope>
</reference>
<dbReference type="EMBL" id="KZ507885">
    <property type="protein sequence ID" value="PKU36067.1"/>
    <property type="molecule type" value="Genomic_DNA"/>
</dbReference>
<dbReference type="AlphaFoldDB" id="A0A2I0TQH3"/>
<feature type="signal peptide" evidence="2">
    <location>
        <begin position="1"/>
        <end position="21"/>
    </location>
</feature>
<evidence type="ECO:0000256" key="1">
    <source>
        <dbReference type="SAM" id="MobiDB-lite"/>
    </source>
</evidence>
<keyword evidence="2" id="KW-0732">Signal</keyword>
<evidence type="ECO:0000313" key="4">
    <source>
        <dbReference type="Proteomes" id="UP000233556"/>
    </source>
</evidence>
<accession>A0A2I0TQH3</accession>
<reference evidence="4" key="1">
    <citation type="submission" date="2017-11" db="EMBL/GenBank/DDBJ databases">
        <authorList>
            <person name="Lima N.C."/>
            <person name="Parody-Merino A.M."/>
            <person name="Battley P.F."/>
            <person name="Fidler A.E."/>
            <person name="Prosdocimi F."/>
        </authorList>
    </citation>
    <scope>NUCLEOTIDE SEQUENCE [LARGE SCALE GENOMIC DNA]</scope>
</reference>
<keyword evidence="4" id="KW-1185">Reference proteome</keyword>
<feature type="region of interest" description="Disordered" evidence="1">
    <location>
        <begin position="31"/>
        <end position="126"/>
    </location>
</feature>
<organism evidence="3 4">
    <name type="scientific">Limosa lapponica baueri</name>
    <dbReference type="NCBI Taxonomy" id="1758121"/>
    <lineage>
        <taxon>Eukaryota</taxon>
        <taxon>Metazoa</taxon>
        <taxon>Chordata</taxon>
        <taxon>Craniata</taxon>
        <taxon>Vertebrata</taxon>
        <taxon>Euteleostomi</taxon>
        <taxon>Archelosauria</taxon>
        <taxon>Archosauria</taxon>
        <taxon>Dinosauria</taxon>
        <taxon>Saurischia</taxon>
        <taxon>Theropoda</taxon>
        <taxon>Coelurosauria</taxon>
        <taxon>Aves</taxon>
        <taxon>Neognathae</taxon>
        <taxon>Neoaves</taxon>
        <taxon>Charadriiformes</taxon>
        <taxon>Scolopacidae</taxon>
        <taxon>Limosa</taxon>
    </lineage>
</organism>
<evidence type="ECO:0000313" key="3">
    <source>
        <dbReference type="EMBL" id="PKU36067.1"/>
    </source>
</evidence>
<feature type="chain" id="PRO_5014197491" evidence="2">
    <location>
        <begin position="22"/>
        <end position="177"/>
    </location>
</feature>
<protein>
    <submittedName>
        <fullName evidence="3">Pseudouridine-metabolizing bifunctional</fullName>
    </submittedName>
</protein>
<gene>
    <name evidence="3" type="ORF">llap_13628</name>
</gene>